<organism evidence="2 3">
    <name type="scientific">Trichinella pseudospiralis</name>
    <name type="common">Parasitic roundworm</name>
    <dbReference type="NCBI Taxonomy" id="6337"/>
    <lineage>
        <taxon>Eukaryota</taxon>
        <taxon>Metazoa</taxon>
        <taxon>Ecdysozoa</taxon>
        <taxon>Nematoda</taxon>
        <taxon>Enoplea</taxon>
        <taxon>Dorylaimia</taxon>
        <taxon>Trichinellida</taxon>
        <taxon>Trichinellidae</taxon>
        <taxon>Trichinella</taxon>
    </lineage>
</organism>
<evidence type="ECO:0000256" key="1">
    <source>
        <dbReference type="SAM" id="Phobius"/>
    </source>
</evidence>
<accession>A0A0V1DRA3</accession>
<name>A0A0V1DRA3_TRIPS</name>
<comment type="caution">
    <text evidence="2">The sequence shown here is derived from an EMBL/GenBank/DDBJ whole genome shotgun (WGS) entry which is preliminary data.</text>
</comment>
<keyword evidence="3" id="KW-1185">Reference proteome</keyword>
<sequence length="38" mass="4530">MLAKEHGEYWIVISQSFFLLYYSCNNVNAVYLLVFIIK</sequence>
<keyword evidence="1" id="KW-1133">Transmembrane helix</keyword>
<dbReference type="Proteomes" id="UP000054995">
    <property type="component" value="Unassembled WGS sequence"/>
</dbReference>
<dbReference type="AlphaFoldDB" id="A0A0V1DRA3"/>
<gene>
    <name evidence="2" type="ORF">T4D_7762</name>
</gene>
<keyword evidence="1" id="KW-0472">Membrane</keyword>
<reference evidence="2 3" key="1">
    <citation type="submission" date="2015-01" db="EMBL/GenBank/DDBJ databases">
        <title>Evolution of Trichinella species and genotypes.</title>
        <authorList>
            <person name="Korhonen P.K."/>
            <person name="Edoardo P."/>
            <person name="Giuseppe L.R."/>
            <person name="Gasser R.B."/>
        </authorList>
    </citation>
    <scope>NUCLEOTIDE SEQUENCE [LARGE SCALE GENOMIC DNA]</scope>
    <source>
        <strain evidence="2">ISS470</strain>
    </source>
</reference>
<keyword evidence="1" id="KW-0812">Transmembrane</keyword>
<proteinExistence type="predicted"/>
<feature type="transmembrane region" description="Helical" evidence="1">
    <location>
        <begin position="20"/>
        <end position="37"/>
    </location>
</feature>
<evidence type="ECO:0000313" key="3">
    <source>
        <dbReference type="Proteomes" id="UP000054995"/>
    </source>
</evidence>
<protein>
    <submittedName>
        <fullName evidence="2">Uncharacterized protein</fullName>
    </submittedName>
</protein>
<dbReference type="EMBL" id="JYDT01001757">
    <property type="protein sequence ID" value="KRY64121.1"/>
    <property type="molecule type" value="Genomic_DNA"/>
</dbReference>
<evidence type="ECO:0000313" key="2">
    <source>
        <dbReference type="EMBL" id="KRY64121.1"/>
    </source>
</evidence>